<gene>
    <name evidence="2" type="ORF">PNOK_0123000</name>
</gene>
<keyword evidence="3" id="KW-1185">Reference proteome</keyword>
<dbReference type="AlphaFoldDB" id="A0A286UXA2"/>
<reference evidence="2 3" key="1">
    <citation type="journal article" date="2017" name="Mol. Ecol.">
        <title>Comparative and population genomic landscape of Phellinus noxius: A hypervariable fungus causing root rot in trees.</title>
        <authorList>
            <person name="Chung C.L."/>
            <person name="Lee T.J."/>
            <person name="Akiba M."/>
            <person name="Lee H.H."/>
            <person name="Kuo T.H."/>
            <person name="Liu D."/>
            <person name="Ke H.M."/>
            <person name="Yokoi T."/>
            <person name="Roa M.B."/>
            <person name="Lu M.J."/>
            <person name="Chang Y.Y."/>
            <person name="Ann P.J."/>
            <person name="Tsai J.N."/>
            <person name="Chen C.Y."/>
            <person name="Tzean S.S."/>
            <person name="Ota Y."/>
            <person name="Hattori T."/>
            <person name="Sahashi N."/>
            <person name="Liou R.F."/>
            <person name="Kikuchi T."/>
            <person name="Tsai I.J."/>
        </authorList>
    </citation>
    <scope>NUCLEOTIDE SEQUENCE [LARGE SCALE GENOMIC DNA]</scope>
    <source>
        <strain evidence="2 3">FFPRI411160</strain>
    </source>
</reference>
<dbReference type="InterPro" id="IPR001810">
    <property type="entry name" value="F-box_dom"/>
</dbReference>
<proteinExistence type="predicted"/>
<dbReference type="SUPFAM" id="SSF52047">
    <property type="entry name" value="RNI-like"/>
    <property type="match status" value="1"/>
</dbReference>
<dbReference type="STRING" id="2282107.A0A286UXA2"/>
<accession>A0A286UXA2</accession>
<dbReference type="InParanoid" id="A0A286UXA2"/>
<dbReference type="Gene3D" id="3.80.10.10">
    <property type="entry name" value="Ribonuclease Inhibitor"/>
    <property type="match status" value="1"/>
</dbReference>
<evidence type="ECO:0000313" key="3">
    <source>
        <dbReference type="Proteomes" id="UP000217199"/>
    </source>
</evidence>
<evidence type="ECO:0000259" key="1">
    <source>
        <dbReference type="Pfam" id="PF12937"/>
    </source>
</evidence>
<evidence type="ECO:0000313" key="2">
    <source>
        <dbReference type="EMBL" id="PAV24162.1"/>
    </source>
</evidence>
<dbReference type="Pfam" id="PF12937">
    <property type="entry name" value="F-box-like"/>
    <property type="match status" value="1"/>
</dbReference>
<dbReference type="OrthoDB" id="3221235at2759"/>
<dbReference type="EMBL" id="NBII01000001">
    <property type="protein sequence ID" value="PAV24162.1"/>
    <property type="molecule type" value="Genomic_DNA"/>
</dbReference>
<dbReference type="InterPro" id="IPR032675">
    <property type="entry name" value="LRR_dom_sf"/>
</dbReference>
<sequence length="512" mass="57024">MLSTNFLERLKPSSVFKNTRRSLSPTTKKASQCPISCLPDEILSSIFVLCLPKIEETRAEMNGSIMKRSITGQRPLWISSRSAPLNVSHVCRSWRSIALSTAKLWSKLAIQGTTSSRGYHAKRELAILTSFIQRNAEAPLDILVDINVPVDLASMDTYMMQCIQLLVAQKHRWRSVHLVYCFCQVRIIAPILAGLVQEASPSVSELYFCMHSCSVEKNRDVTPTFFHPSLPGLTKLTLFSRGTQYDLSGCPQLRELSITSPTSLKDVKQWLIRCPTLETVSFGRVNVYNSLEKELNHGTATSSIETLTSLRSLSLYFDIASDLEYRVSNRAINGFLSSFSLPYVSNLILSLHASAKVGKCLDIRPIICLLKASNPPIISLDIHNFSIPSDNQSPDKSFGAPEQQIADLCRLTEGVQQLIINGDTVDSILNGVDIEEAEPRSHDYANLWPKLEGLVVTNPREITVKSLLRFAQEHSSPDMNAVGFVRRYSKVRSQVDVGKLDCSSDSVRARSD</sequence>
<dbReference type="Gene3D" id="1.20.1280.50">
    <property type="match status" value="1"/>
</dbReference>
<feature type="domain" description="F-box" evidence="1">
    <location>
        <begin position="35"/>
        <end position="110"/>
    </location>
</feature>
<comment type="caution">
    <text evidence="2">The sequence shown here is derived from an EMBL/GenBank/DDBJ whole genome shotgun (WGS) entry which is preliminary data.</text>
</comment>
<protein>
    <recommendedName>
        <fullName evidence="1">F-box domain-containing protein</fullName>
    </recommendedName>
</protein>
<dbReference type="Proteomes" id="UP000217199">
    <property type="component" value="Unassembled WGS sequence"/>
</dbReference>
<name>A0A286UXA2_9AGAM</name>
<organism evidence="2 3">
    <name type="scientific">Pyrrhoderma noxium</name>
    <dbReference type="NCBI Taxonomy" id="2282107"/>
    <lineage>
        <taxon>Eukaryota</taxon>
        <taxon>Fungi</taxon>
        <taxon>Dikarya</taxon>
        <taxon>Basidiomycota</taxon>
        <taxon>Agaricomycotina</taxon>
        <taxon>Agaricomycetes</taxon>
        <taxon>Hymenochaetales</taxon>
        <taxon>Hymenochaetaceae</taxon>
        <taxon>Pyrrhoderma</taxon>
    </lineage>
</organism>